<dbReference type="Pfam" id="PF13673">
    <property type="entry name" value="Acetyltransf_10"/>
    <property type="match status" value="1"/>
</dbReference>
<dbReference type="SUPFAM" id="SSF55729">
    <property type="entry name" value="Acyl-CoA N-acyltransferases (Nat)"/>
    <property type="match status" value="1"/>
</dbReference>
<reference evidence="2" key="1">
    <citation type="submission" date="2020-11" db="EMBL/GenBank/DDBJ databases">
        <authorList>
            <consortium name="DOE Joint Genome Institute"/>
            <person name="Ahrendt S."/>
            <person name="Riley R."/>
            <person name="Andreopoulos W."/>
            <person name="Labutti K."/>
            <person name="Pangilinan J."/>
            <person name="Ruiz-Duenas F.J."/>
            <person name="Barrasa J.M."/>
            <person name="Sanchez-Garcia M."/>
            <person name="Camarero S."/>
            <person name="Miyauchi S."/>
            <person name="Serrano A."/>
            <person name="Linde D."/>
            <person name="Babiker R."/>
            <person name="Drula E."/>
            <person name="Ayuso-Fernandez I."/>
            <person name="Pacheco R."/>
            <person name="Padilla G."/>
            <person name="Ferreira P."/>
            <person name="Barriuso J."/>
            <person name="Kellner H."/>
            <person name="Castanera R."/>
            <person name="Alfaro M."/>
            <person name="Ramirez L."/>
            <person name="Pisabarro A.G."/>
            <person name="Kuo A."/>
            <person name="Tritt A."/>
            <person name="Lipzen A."/>
            <person name="He G."/>
            <person name="Yan M."/>
            <person name="Ng V."/>
            <person name="Cullen D."/>
            <person name="Martin F."/>
            <person name="Rosso M.-N."/>
            <person name="Henrissat B."/>
            <person name="Hibbett D."/>
            <person name="Martinez A.T."/>
            <person name="Grigoriev I.V."/>
        </authorList>
    </citation>
    <scope>NUCLEOTIDE SEQUENCE</scope>
    <source>
        <strain evidence="2">CBS 247.69</strain>
    </source>
</reference>
<proteinExistence type="predicted"/>
<dbReference type="AlphaFoldDB" id="A0A9P6CF60"/>
<accession>A0A9P6CF60</accession>
<dbReference type="Gene3D" id="3.40.630.30">
    <property type="match status" value="1"/>
</dbReference>
<dbReference type="PROSITE" id="PS51186">
    <property type="entry name" value="GNAT"/>
    <property type="match status" value="1"/>
</dbReference>
<gene>
    <name evidence="2" type="ORF">BDZ94DRAFT_1308694</name>
</gene>
<comment type="caution">
    <text evidence="2">The sequence shown here is derived from an EMBL/GenBank/DDBJ whole genome shotgun (WGS) entry which is preliminary data.</text>
</comment>
<dbReference type="GO" id="GO:0016747">
    <property type="term" value="F:acyltransferase activity, transferring groups other than amino-acyl groups"/>
    <property type="evidence" value="ECO:0007669"/>
    <property type="project" value="InterPro"/>
</dbReference>
<feature type="domain" description="N-acetyltransferase" evidence="1">
    <location>
        <begin position="162"/>
        <end position="233"/>
    </location>
</feature>
<dbReference type="InterPro" id="IPR000182">
    <property type="entry name" value="GNAT_dom"/>
</dbReference>
<keyword evidence="3" id="KW-1185">Reference proteome</keyword>
<dbReference type="InterPro" id="IPR052523">
    <property type="entry name" value="Trichothecene_AcTrans"/>
</dbReference>
<evidence type="ECO:0000313" key="2">
    <source>
        <dbReference type="EMBL" id="KAF9463582.1"/>
    </source>
</evidence>
<name>A0A9P6CF60_9AGAR</name>
<evidence type="ECO:0000313" key="3">
    <source>
        <dbReference type="Proteomes" id="UP000807353"/>
    </source>
</evidence>
<sequence length="257" mass="28576">MAHSAQAPTFNVRQIVPTAENKEDLTKLESISELREIENMLVASFGEPEDLFTAVVTGKRGMGGSQELSGPFWKSTVVAGLLGGEVYIAETFTAPKKIVGCAVWFGPGRAMYDSPDQQAMALGPLMGLFEPPLQAWWGNFFLPLYNKFTSSALGEGTKLGSWHLQTLGVHPEYQRQNVGKHLVDVVAAKATLNHIDMVVECSKEVNVDIYRRLGFETRMPKYKENVPESPSKYDFAEIIKGVHNTLEFPIWVLLRKT</sequence>
<dbReference type="OrthoDB" id="61113at2759"/>
<organism evidence="2 3">
    <name type="scientific">Collybia nuda</name>
    <dbReference type="NCBI Taxonomy" id="64659"/>
    <lineage>
        <taxon>Eukaryota</taxon>
        <taxon>Fungi</taxon>
        <taxon>Dikarya</taxon>
        <taxon>Basidiomycota</taxon>
        <taxon>Agaricomycotina</taxon>
        <taxon>Agaricomycetes</taxon>
        <taxon>Agaricomycetidae</taxon>
        <taxon>Agaricales</taxon>
        <taxon>Tricholomatineae</taxon>
        <taxon>Clitocybaceae</taxon>
        <taxon>Collybia</taxon>
    </lineage>
</organism>
<dbReference type="PANTHER" id="PTHR42791:SF1">
    <property type="entry name" value="N-ACETYLTRANSFERASE DOMAIN-CONTAINING PROTEIN"/>
    <property type="match status" value="1"/>
</dbReference>
<dbReference type="PANTHER" id="PTHR42791">
    <property type="entry name" value="GNAT FAMILY ACETYLTRANSFERASE"/>
    <property type="match status" value="1"/>
</dbReference>
<protein>
    <recommendedName>
        <fullName evidence="1">N-acetyltransferase domain-containing protein</fullName>
    </recommendedName>
</protein>
<evidence type="ECO:0000259" key="1">
    <source>
        <dbReference type="PROSITE" id="PS51186"/>
    </source>
</evidence>
<dbReference type="Proteomes" id="UP000807353">
    <property type="component" value="Unassembled WGS sequence"/>
</dbReference>
<dbReference type="CDD" id="cd04301">
    <property type="entry name" value="NAT_SF"/>
    <property type="match status" value="1"/>
</dbReference>
<dbReference type="EMBL" id="MU150261">
    <property type="protein sequence ID" value="KAF9463582.1"/>
    <property type="molecule type" value="Genomic_DNA"/>
</dbReference>
<dbReference type="InterPro" id="IPR016181">
    <property type="entry name" value="Acyl_CoA_acyltransferase"/>
</dbReference>